<dbReference type="InterPro" id="IPR051685">
    <property type="entry name" value="Ycf3/AcsC/BcsC/TPR_MFPF"/>
</dbReference>
<keyword evidence="2 3" id="KW-0802">TPR repeat</keyword>
<dbReference type="AlphaFoldDB" id="A0A0Q9YLF1"/>
<organism evidence="4">
    <name type="scientific">Candidatus Berkiella cookevillensis</name>
    <dbReference type="NCBI Taxonomy" id="437022"/>
    <lineage>
        <taxon>Bacteria</taxon>
        <taxon>Pseudomonadati</taxon>
        <taxon>Pseudomonadota</taxon>
        <taxon>Gammaproteobacteria</taxon>
        <taxon>Candidatus Berkiellales</taxon>
        <taxon>Candidatus Berkiellaceae</taxon>
        <taxon>Candidatus Berkiella</taxon>
    </lineage>
</organism>
<gene>
    <name evidence="5" type="ORF">CC99x_010050</name>
    <name evidence="4" type="ORF">CC99x_01850</name>
</gene>
<evidence type="ECO:0000313" key="5">
    <source>
        <dbReference type="EMBL" id="MCS5709247.1"/>
    </source>
</evidence>
<sequence>MKETGLLSIILKAYQLREQNQHVSALELCKKCLQAFPQNPEVHCLWGILLQDEKKYMLAEKSINQAIQINPRKSDYYFFLGNALFSQKKYKSAETAFRECIRKSDNHYLAYRKLAQSLEKQNKIKSAINAYKSSIDINPNYFKAYFGLATLYCRLSDFSDAIYTLQRALALKPNDLPTLSLLAELLMKDHQFDLAQRVIEKTLLIDNRHLLSLQNSAFLCVENFQPERASEFIIQSLHIDPVQPELWRLLSLCKNYLSLDDPDIAQIKKQLSPSKSDDDKAQYYFALGKIYQDCKQFKKSFDYYQRANQLKSKSIDYNSALFKRKISNIIGQFNKRKMKKYFCADENETQPIFIVGASCSGKSILEKILASHKKIQRGWDVGITNVIEKTTFDNKPKGKYPYWLGHMTKIEALALKEAYLARIHRDIDKVPAYIIDASTDNFEYIGLLQYLFPRAKIIHITRNPLDAGFNLYTRFYTEYHLYSYDLKDIGRYFAEHRRMMAFWQQQFDAPFLTISYESLMTDTKNTLSQIFSYLQMKPHCSFPTHHLHQNEINSHKPYYQFLQPLLNYFS</sequence>
<dbReference type="PROSITE" id="PS50293">
    <property type="entry name" value="TPR_REGION"/>
    <property type="match status" value="1"/>
</dbReference>
<evidence type="ECO:0000256" key="3">
    <source>
        <dbReference type="PROSITE-ProRule" id="PRU00339"/>
    </source>
</evidence>
<dbReference type="Proteomes" id="UP000051494">
    <property type="component" value="Unassembled WGS sequence"/>
</dbReference>
<feature type="repeat" description="TPR" evidence="3">
    <location>
        <begin position="142"/>
        <end position="175"/>
    </location>
</feature>
<evidence type="ECO:0000313" key="6">
    <source>
        <dbReference type="Proteomes" id="UP000051494"/>
    </source>
</evidence>
<dbReference type="OrthoDB" id="9766687at2"/>
<feature type="repeat" description="TPR" evidence="3">
    <location>
        <begin position="281"/>
        <end position="314"/>
    </location>
</feature>
<dbReference type="InterPro" id="IPR027417">
    <property type="entry name" value="P-loop_NTPase"/>
</dbReference>
<feature type="repeat" description="TPR" evidence="3">
    <location>
        <begin position="108"/>
        <end position="141"/>
    </location>
</feature>
<dbReference type="Pfam" id="PF13469">
    <property type="entry name" value="Sulfotransfer_3"/>
    <property type="match status" value="1"/>
</dbReference>
<name>A0A0Q9YLF1_9GAMM</name>
<dbReference type="EMBL" id="LKHV02000001">
    <property type="protein sequence ID" value="MCS5709247.1"/>
    <property type="molecule type" value="Genomic_DNA"/>
</dbReference>
<dbReference type="InterPro" id="IPR019734">
    <property type="entry name" value="TPR_rpt"/>
</dbReference>
<dbReference type="SMART" id="SM00028">
    <property type="entry name" value="TPR"/>
    <property type="match status" value="7"/>
</dbReference>
<dbReference type="STRING" id="437022.CC99x_01850"/>
<reference evidence="5" key="3">
    <citation type="submission" date="2021-06" db="EMBL/GenBank/DDBJ databases">
        <title>Genomic Description and Analysis of Intracellular Bacteria, Candidatus Berkiella cookevillensis and Candidatus Berkiella aquae.</title>
        <authorList>
            <person name="Kidane D.T."/>
            <person name="Mehari Y.T."/>
            <person name="Rice F.C."/>
            <person name="Arivett B.A."/>
            <person name="Farone A.L."/>
            <person name="Berk S.G."/>
            <person name="Farone M.B."/>
        </authorList>
    </citation>
    <scope>NUCLEOTIDE SEQUENCE</scope>
    <source>
        <strain evidence="5">CC99</strain>
    </source>
</reference>
<keyword evidence="1" id="KW-0677">Repeat</keyword>
<dbReference type="EMBL" id="LKHV01000009">
    <property type="protein sequence ID" value="KRG18138.1"/>
    <property type="molecule type" value="Genomic_DNA"/>
</dbReference>
<evidence type="ECO:0000256" key="2">
    <source>
        <dbReference type="ARBA" id="ARBA00022803"/>
    </source>
</evidence>
<dbReference type="Gene3D" id="1.25.40.10">
    <property type="entry name" value="Tetratricopeptide repeat domain"/>
    <property type="match status" value="3"/>
</dbReference>
<dbReference type="PROSITE" id="PS50005">
    <property type="entry name" value="TPR"/>
    <property type="match status" value="4"/>
</dbReference>
<protein>
    <submittedName>
        <fullName evidence="5">Sulfotransferase</fullName>
    </submittedName>
    <submittedName>
        <fullName evidence="4">Tetratricopeptide repeat protein</fullName>
    </submittedName>
</protein>
<dbReference type="PANTHER" id="PTHR44943">
    <property type="entry name" value="CELLULOSE SYNTHASE OPERON PROTEIN C"/>
    <property type="match status" value="1"/>
</dbReference>
<reference evidence="5" key="2">
    <citation type="journal article" date="2016" name="Genome Announc.">
        <title>Draft Genome Sequences of Two Novel Amoeba-Resistant Intranuclear Bacteria, 'Candidatus Berkiella cookevillensis' and 'Candidatus Berkiella aquae'.</title>
        <authorList>
            <person name="Mehari Y.T."/>
            <person name="Arivett B.A."/>
            <person name="Farone A.L."/>
            <person name="Gunderson J.H."/>
            <person name="Farone M.B."/>
        </authorList>
    </citation>
    <scope>NUCLEOTIDE SEQUENCE</scope>
    <source>
        <strain evidence="5">CC99</strain>
    </source>
</reference>
<dbReference type="PANTHER" id="PTHR44943:SF8">
    <property type="entry name" value="TPR REPEAT-CONTAINING PROTEIN MJ0263"/>
    <property type="match status" value="1"/>
</dbReference>
<comment type="caution">
    <text evidence="4">The sequence shown here is derived from an EMBL/GenBank/DDBJ whole genome shotgun (WGS) entry which is preliminary data.</text>
</comment>
<accession>A0A0Q9YLF1</accession>
<dbReference type="Pfam" id="PF13181">
    <property type="entry name" value="TPR_8"/>
    <property type="match status" value="1"/>
</dbReference>
<keyword evidence="6" id="KW-1185">Reference proteome</keyword>
<evidence type="ECO:0000313" key="4">
    <source>
        <dbReference type="EMBL" id="KRG18138.1"/>
    </source>
</evidence>
<dbReference type="Gene3D" id="3.40.50.300">
    <property type="entry name" value="P-loop containing nucleotide triphosphate hydrolases"/>
    <property type="match status" value="1"/>
</dbReference>
<dbReference type="InterPro" id="IPR011990">
    <property type="entry name" value="TPR-like_helical_dom_sf"/>
</dbReference>
<evidence type="ECO:0000256" key="1">
    <source>
        <dbReference type="ARBA" id="ARBA00022737"/>
    </source>
</evidence>
<dbReference type="SUPFAM" id="SSF48452">
    <property type="entry name" value="TPR-like"/>
    <property type="match status" value="2"/>
</dbReference>
<feature type="repeat" description="TPR" evidence="3">
    <location>
        <begin position="74"/>
        <end position="107"/>
    </location>
</feature>
<dbReference type="RefSeq" id="WP_057624962.1">
    <property type="nucleotide sequence ID" value="NZ_LKHV02000001.1"/>
</dbReference>
<dbReference type="PATRIC" id="fig|1590042.3.peg.1881"/>
<dbReference type="Pfam" id="PF13432">
    <property type="entry name" value="TPR_16"/>
    <property type="match status" value="2"/>
</dbReference>
<proteinExistence type="predicted"/>
<reference evidence="4" key="1">
    <citation type="submission" date="2015-09" db="EMBL/GenBank/DDBJ databases">
        <title>Draft Genome Sequences of Two Novel Amoeba-resistant Intranuclear Bacteria, Candidatus Berkiella cookevillensis and Candidatus Berkiella aquae.</title>
        <authorList>
            <person name="Mehari Y.T."/>
            <person name="Arivett B.A."/>
            <person name="Farone A.L."/>
            <person name="Gunderson J.H."/>
            <person name="Farone M.B."/>
        </authorList>
    </citation>
    <scope>NUCLEOTIDE SEQUENCE [LARGE SCALE GENOMIC DNA]</scope>
    <source>
        <strain evidence="4">CC99</strain>
    </source>
</reference>
<dbReference type="SUPFAM" id="SSF52540">
    <property type="entry name" value="P-loop containing nucleoside triphosphate hydrolases"/>
    <property type="match status" value="1"/>
</dbReference>